<dbReference type="RefSeq" id="WP_255057789.1">
    <property type="nucleotide sequence ID" value="NZ_JANDBD010000001.1"/>
</dbReference>
<evidence type="ECO:0000256" key="1">
    <source>
        <dbReference type="SAM" id="Phobius"/>
    </source>
</evidence>
<name>A0ABT1LV87_9MYCO</name>
<feature type="transmembrane region" description="Helical" evidence="1">
    <location>
        <begin position="12"/>
        <end position="34"/>
    </location>
</feature>
<protein>
    <recommendedName>
        <fullName evidence="2">DUF2231 domain-containing protein</fullName>
    </recommendedName>
</protein>
<keyword evidence="1" id="KW-0812">Transmembrane</keyword>
<dbReference type="EMBL" id="JANDBD010000001">
    <property type="protein sequence ID" value="MCP9270821.1"/>
    <property type="molecule type" value="Genomic_DNA"/>
</dbReference>
<evidence type="ECO:0000313" key="3">
    <source>
        <dbReference type="EMBL" id="MCP9270821.1"/>
    </source>
</evidence>
<feature type="transmembrane region" description="Helical" evidence="1">
    <location>
        <begin position="41"/>
        <end position="66"/>
    </location>
</feature>
<accession>A0ABT1LV87</accession>
<evidence type="ECO:0000259" key="2">
    <source>
        <dbReference type="Pfam" id="PF09990"/>
    </source>
</evidence>
<feature type="transmembrane region" description="Helical" evidence="1">
    <location>
        <begin position="118"/>
        <end position="140"/>
    </location>
</feature>
<dbReference type="Proteomes" id="UP001651690">
    <property type="component" value="Unassembled WGS sequence"/>
</dbReference>
<sequence>MTTLFGLPAHALLVHAVVVLAPLTAALEILCALWPSARRRLVWLVLALAAGVMVLAPLTASAGQWLYDQSSQHSPILEAHAERGEWAKYFALGLLIVAIAQTVQHVRESRSEAPNRVLSIVVAVLAVVVGVWATVGVVFIGDSGAQAVWGERQ</sequence>
<keyword evidence="1" id="KW-0472">Membrane</keyword>
<comment type="caution">
    <text evidence="3">The sequence shown here is derived from an EMBL/GenBank/DDBJ whole genome shotgun (WGS) entry which is preliminary data.</text>
</comment>
<organism evidence="3 4">
    <name type="scientific">Mycolicibacterium arenosum</name>
    <dbReference type="NCBI Taxonomy" id="2952157"/>
    <lineage>
        <taxon>Bacteria</taxon>
        <taxon>Bacillati</taxon>
        <taxon>Actinomycetota</taxon>
        <taxon>Actinomycetes</taxon>
        <taxon>Mycobacteriales</taxon>
        <taxon>Mycobacteriaceae</taxon>
        <taxon>Mycolicibacterium</taxon>
    </lineage>
</organism>
<reference evidence="3 4" key="1">
    <citation type="submission" date="2022-06" db="EMBL/GenBank/DDBJ databases">
        <title>Mycolicibacterium sp. CAU 1645 isolated from seawater.</title>
        <authorList>
            <person name="Kim W."/>
        </authorList>
    </citation>
    <scope>NUCLEOTIDE SEQUENCE [LARGE SCALE GENOMIC DNA]</scope>
    <source>
        <strain evidence="3 4">CAU 1645</strain>
    </source>
</reference>
<keyword evidence="4" id="KW-1185">Reference proteome</keyword>
<feature type="domain" description="DUF2231" evidence="2">
    <location>
        <begin position="6"/>
        <end position="150"/>
    </location>
</feature>
<gene>
    <name evidence="3" type="ORF">NM203_01325</name>
</gene>
<dbReference type="InterPro" id="IPR019251">
    <property type="entry name" value="DUF2231_TM"/>
</dbReference>
<proteinExistence type="predicted"/>
<feature type="transmembrane region" description="Helical" evidence="1">
    <location>
        <begin position="86"/>
        <end position="106"/>
    </location>
</feature>
<evidence type="ECO:0000313" key="4">
    <source>
        <dbReference type="Proteomes" id="UP001651690"/>
    </source>
</evidence>
<keyword evidence="1" id="KW-1133">Transmembrane helix</keyword>
<dbReference type="Pfam" id="PF09990">
    <property type="entry name" value="DUF2231"/>
    <property type="match status" value="1"/>
</dbReference>